<dbReference type="InterPro" id="IPR050334">
    <property type="entry name" value="Molybdenum_import_ModC"/>
</dbReference>
<evidence type="ECO:0000259" key="10">
    <source>
        <dbReference type="PROSITE" id="PS50893"/>
    </source>
</evidence>
<evidence type="ECO:0000256" key="2">
    <source>
        <dbReference type="ARBA" id="ARBA00022475"/>
    </source>
</evidence>
<accession>A0A2U8FPJ2</accession>
<feature type="domain" description="Mop" evidence="11">
    <location>
        <begin position="299"/>
        <end position="365"/>
    </location>
</feature>
<dbReference type="SMART" id="SM00382">
    <property type="entry name" value="AAA"/>
    <property type="match status" value="1"/>
</dbReference>
<dbReference type="PANTHER" id="PTHR43514:SF10">
    <property type="entry name" value="MOLYBDENUM IMPORT ATP-BINDING PROTEIN MODC 2"/>
    <property type="match status" value="1"/>
</dbReference>
<dbReference type="Proteomes" id="UP000244892">
    <property type="component" value="Chromosome"/>
</dbReference>
<evidence type="ECO:0000256" key="5">
    <source>
        <dbReference type="ARBA" id="ARBA00022741"/>
    </source>
</evidence>
<dbReference type="InterPro" id="IPR003593">
    <property type="entry name" value="AAA+_ATPase"/>
</dbReference>
<evidence type="ECO:0000256" key="1">
    <source>
        <dbReference type="ARBA" id="ARBA00022448"/>
    </source>
</evidence>
<dbReference type="InterPro" id="IPR005116">
    <property type="entry name" value="Transp-assoc_OB_typ1"/>
</dbReference>
<evidence type="ECO:0000256" key="8">
    <source>
        <dbReference type="ARBA" id="ARBA00023136"/>
    </source>
</evidence>
<evidence type="ECO:0000256" key="4">
    <source>
        <dbReference type="ARBA" id="ARBA00022519"/>
    </source>
</evidence>
<dbReference type="Gene3D" id="3.40.50.300">
    <property type="entry name" value="P-loop containing nucleotide triphosphate hydrolases"/>
    <property type="match status" value="1"/>
</dbReference>
<evidence type="ECO:0000313" key="13">
    <source>
        <dbReference type="Proteomes" id="UP000244892"/>
    </source>
</evidence>
<dbReference type="SUPFAM" id="SSF52540">
    <property type="entry name" value="P-loop containing nucleoside triphosphate hydrolases"/>
    <property type="match status" value="1"/>
</dbReference>
<dbReference type="Pfam" id="PF00005">
    <property type="entry name" value="ABC_tran"/>
    <property type="match status" value="1"/>
</dbReference>
<sequence>MRDDGPDADRTLQADLRVAFPGFDLDVRLRLPAQGVSVLFGPSGCGKTTVLRALAGLERAEGRVVFAGEVWQDGRTVVPTHRRAIGYVFQEASLFPHLSVQGNLDYGRKRVPAALQRITLDEAVALLGIGHLMARRPAALSGGERQRVAIARALLTSPRLLLMDEPLSALDAPRKSEILPYLERLNREARIPMVYVTHALDEAARLADHLVLMQAGRVVAEGPAIDTLSRLDLSVSQLDEAAAVLEAKVVAHAPDFGQSQLRVGGHPLWVGLCVQAPGERVRVRVLARDVSVALSRAPDSSIVNILPARIVSLREGGPDTVTLRLALEGGTAHLLARITRRSCVHLGLQEGTPVFAQVKGAALMA</sequence>
<dbReference type="PROSITE" id="PS50893">
    <property type="entry name" value="ABC_TRANSPORTER_2"/>
    <property type="match status" value="1"/>
</dbReference>
<keyword evidence="1" id="KW-0813">Transport</keyword>
<organism evidence="12 13">
    <name type="scientific">Aquabacterium olei</name>
    <dbReference type="NCBI Taxonomy" id="1296669"/>
    <lineage>
        <taxon>Bacteria</taxon>
        <taxon>Pseudomonadati</taxon>
        <taxon>Pseudomonadota</taxon>
        <taxon>Betaproteobacteria</taxon>
        <taxon>Burkholderiales</taxon>
        <taxon>Aquabacterium</taxon>
    </lineage>
</organism>
<dbReference type="PANTHER" id="PTHR43514">
    <property type="entry name" value="ABC TRANSPORTER I FAMILY MEMBER 10"/>
    <property type="match status" value="1"/>
</dbReference>
<dbReference type="NCBIfam" id="TIGR02142">
    <property type="entry name" value="modC_ABC"/>
    <property type="match status" value="1"/>
</dbReference>
<dbReference type="GO" id="GO:0140359">
    <property type="term" value="F:ABC-type transporter activity"/>
    <property type="evidence" value="ECO:0007669"/>
    <property type="project" value="InterPro"/>
</dbReference>
<keyword evidence="8" id="KW-0472">Membrane</keyword>
<dbReference type="InterPro" id="IPR017871">
    <property type="entry name" value="ABC_transporter-like_CS"/>
</dbReference>
<dbReference type="GO" id="GO:0005524">
    <property type="term" value="F:ATP binding"/>
    <property type="evidence" value="ECO:0007669"/>
    <property type="project" value="UniProtKB-KW"/>
</dbReference>
<dbReference type="InterPro" id="IPR011868">
    <property type="entry name" value="ModC_ABC_ATP-bd"/>
</dbReference>
<dbReference type="RefSeq" id="WP_109035381.1">
    <property type="nucleotide sequence ID" value="NZ_CP029210.1"/>
</dbReference>
<dbReference type="InterPro" id="IPR003439">
    <property type="entry name" value="ABC_transporter-like_ATP-bd"/>
</dbReference>
<dbReference type="GO" id="GO:0015098">
    <property type="term" value="F:molybdate ion transmembrane transporter activity"/>
    <property type="evidence" value="ECO:0007669"/>
    <property type="project" value="InterPro"/>
</dbReference>
<keyword evidence="13" id="KW-1185">Reference proteome</keyword>
<proteinExistence type="predicted"/>
<reference evidence="12 13" key="1">
    <citation type="submission" date="2018-05" db="EMBL/GenBank/DDBJ databases">
        <title>complete genome sequence of Aquabacterium olei NBRC 110486.</title>
        <authorList>
            <person name="Tang B."/>
            <person name="Chang J."/>
            <person name="Zhang L."/>
            <person name="Yang H."/>
        </authorList>
    </citation>
    <scope>NUCLEOTIDE SEQUENCE [LARGE SCALE GENOMIC DNA]</scope>
    <source>
        <strain evidence="12 13">NBRC 110486</strain>
    </source>
</reference>
<dbReference type="SUPFAM" id="SSF50331">
    <property type="entry name" value="MOP-like"/>
    <property type="match status" value="1"/>
</dbReference>
<dbReference type="Pfam" id="PF03459">
    <property type="entry name" value="TOBE"/>
    <property type="match status" value="1"/>
</dbReference>
<dbReference type="OrthoDB" id="5298774at2"/>
<dbReference type="GO" id="GO:0016887">
    <property type="term" value="F:ATP hydrolysis activity"/>
    <property type="evidence" value="ECO:0007669"/>
    <property type="project" value="InterPro"/>
</dbReference>
<evidence type="ECO:0000256" key="9">
    <source>
        <dbReference type="PROSITE-ProRule" id="PRU01213"/>
    </source>
</evidence>
<keyword evidence="6 12" id="KW-0067">ATP-binding</keyword>
<dbReference type="InterPro" id="IPR008995">
    <property type="entry name" value="Mo/tungstate-bd_C_term_dom"/>
</dbReference>
<gene>
    <name evidence="12" type="primary">modC</name>
    <name evidence="12" type="ORF">DEH84_05170</name>
</gene>
<dbReference type="InterPro" id="IPR004606">
    <property type="entry name" value="Mop_domain"/>
</dbReference>
<keyword evidence="7" id="KW-1278">Translocase</keyword>
<dbReference type="Gene3D" id="2.40.50.100">
    <property type="match status" value="1"/>
</dbReference>
<keyword evidence="5" id="KW-0547">Nucleotide-binding</keyword>
<dbReference type="AlphaFoldDB" id="A0A2U8FPJ2"/>
<dbReference type="GO" id="GO:0016020">
    <property type="term" value="C:membrane"/>
    <property type="evidence" value="ECO:0007669"/>
    <property type="project" value="InterPro"/>
</dbReference>
<evidence type="ECO:0000256" key="6">
    <source>
        <dbReference type="ARBA" id="ARBA00022840"/>
    </source>
</evidence>
<keyword evidence="2" id="KW-1003">Cell membrane</keyword>
<evidence type="ECO:0000259" key="11">
    <source>
        <dbReference type="PROSITE" id="PS51866"/>
    </source>
</evidence>
<name>A0A2U8FPJ2_9BURK</name>
<protein>
    <submittedName>
        <fullName evidence="12">Molybdenum ABC transporter ATP-binding protein</fullName>
    </submittedName>
</protein>
<dbReference type="KEGG" id="aon:DEH84_05170"/>
<dbReference type="EMBL" id="CP029210">
    <property type="protein sequence ID" value="AWI52880.1"/>
    <property type="molecule type" value="Genomic_DNA"/>
</dbReference>
<dbReference type="InterPro" id="IPR027417">
    <property type="entry name" value="P-loop_NTPase"/>
</dbReference>
<keyword evidence="4" id="KW-0997">Cell inner membrane</keyword>
<dbReference type="PROSITE" id="PS00211">
    <property type="entry name" value="ABC_TRANSPORTER_1"/>
    <property type="match status" value="1"/>
</dbReference>
<feature type="domain" description="ABC transporter" evidence="10">
    <location>
        <begin position="9"/>
        <end position="240"/>
    </location>
</feature>
<keyword evidence="3 9" id="KW-0500">Molybdenum</keyword>
<dbReference type="PROSITE" id="PS51866">
    <property type="entry name" value="MOP"/>
    <property type="match status" value="1"/>
</dbReference>
<evidence type="ECO:0000256" key="7">
    <source>
        <dbReference type="ARBA" id="ARBA00022967"/>
    </source>
</evidence>
<evidence type="ECO:0000256" key="3">
    <source>
        <dbReference type="ARBA" id="ARBA00022505"/>
    </source>
</evidence>
<evidence type="ECO:0000313" key="12">
    <source>
        <dbReference type="EMBL" id="AWI52880.1"/>
    </source>
</evidence>